<dbReference type="EMBL" id="PNBA02000017">
    <property type="protein sequence ID" value="KAG6395016.1"/>
    <property type="molecule type" value="Genomic_DNA"/>
</dbReference>
<accession>A0A8X8WHX2</accession>
<keyword evidence="4" id="KW-1185">Reference proteome</keyword>
<proteinExistence type="predicted"/>
<keyword evidence="2" id="KW-0812">Transmembrane</keyword>
<feature type="transmembrane region" description="Helical" evidence="2">
    <location>
        <begin position="21"/>
        <end position="45"/>
    </location>
</feature>
<dbReference type="Proteomes" id="UP000298416">
    <property type="component" value="Unassembled WGS sequence"/>
</dbReference>
<keyword evidence="2" id="KW-0472">Membrane</keyword>
<evidence type="ECO:0000256" key="2">
    <source>
        <dbReference type="SAM" id="Phobius"/>
    </source>
</evidence>
<dbReference type="PROSITE" id="PS51257">
    <property type="entry name" value="PROKAR_LIPOPROTEIN"/>
    <property type="match status" value="1"/>
</dbReference>
<feature type="transmembrane region" description="Helical" evidence="2">
    <location>
        <begin position="57"/>
        <end position="78"/>
    </location>
</feature>
<gene>
    <name evidence="3" type="ORF">SASPL_145607</name>
</gene>
<organism evidence="3">
    <name type="scientific">Salvia splendens</name>
    <name type="common">Scarlet sage</name>
    <dbReference type="NCBI Taxonomy" id="180675"/>
    <lineage>
        <taxon>Eukaryota</taxon>
        <taxon>Viridiplantae</taxon>
        <taxon>Streptophyta</taxon>
        <taxon>Embryophyta</taxon>
        <taxon>Tracheophyta</taxon>
        <taxon>Spermatophyta</taxon>
        <taxon>Magnoliopsida</taxon>
        <taxon>eudicotyledons</taxon>
        <taxon>Gunneridae</taxon>
        <taxon>Pentapetalae</taxon>
        <taxon>asterids</taxon>
        <taxon>lamiids</taxon>
        <taxon>Lamiales</taxon>
        <taxon>Lamiaceae</taxon>
        <taxon>Nepetoideae</taxon>
        <taxon>Mentheae</taxon>
        <taxon>Salviinae</taxon>
        <taxon>Salvia</taxon>
        <taxon>Salvia subgen. Calosphace</taxon>
        <taxon>core Calosphace</taxon>
    </lineage>
</organism>
<name>A0A8X8WHX2_SALSN</name>
<comment type="caution">
    <text evidence="3">The sequence shown here is derived from an EMBL/GenBank/DDBJ whole genome shotgun (WGS) entry which is preliminary data.</text>
</comment>
<protein>
    <submittedName>
        <fullName evidence="3">Uncharacterized protein</fullName>
    </submittedName>
</protein>
<evidence type="ECO:0000256" key="1">
    <source>
        <dbReference type="SAM" id="MobiDB-lite"/>
    </source>
</evidence>
<reference evidence="3" key="1">
    <citation type="submission" date="2018-01" db="EMBL/GenBank/DDBJ databases">
        <authorList>
            <person name="Mao J.F."/>
        </authorList>
    </citation>
    <scope>NUCLEOTIDE SEQUENCE</scope>
    <source>
        <strain evidence="3">Huo1</strain>
        <tissue evidence="3">Leaf</tissue>
    </source>
</reference>
<sequence>MSGRSRSRPERPTPRARSGTQGGAVAVGAGVQGCCSCAAVFSLFLARGSLSAGGGKAVGAAILPCLALYSWQVFLVFIKGRLPLSLHCGFVALAGGPFDSAHNTCDFPWVRRTSG</sequence>
<evidence type="ECO:0000313" key="4">
    <source>
        <dbReference type="Proteomes" id="UP000298416"/>
    </source>
</evidence>
<dbReference type="AlphaFoldDB" id="A0A8X8WHX2"/>
<evidence type="ECO:0000313" key="3">
    <source>
        <dbReference type="EMBL" id="KAG6395016.1"/>
    </source>
</evidence>
<keyword evidence="2" id="KW-1133">Transmembrane helix</keyword>
<feature type="region of interest" description="Disordered" evidence="1">
    <location>
        <begin position="1"/>
        <end position="22"/>
    </location>
</feature>
<reference evidence="3" key="2">
    <citation type="submission" date="2020-08" db="EMBL/GenBank/DDBJ databases">
        <title>Plant Genome Project.</title>
        <authorList>
            <person name="Zhang R.-G."/>
        </authorList>
    </citation>
    <scope>NUCLEOTIDE SEQUENCE</scope>
    <source>
        <strain evidence="3">Huo1</strain>
        <tissue evidence="3">Leaf</tissue>
    </source>
</reference>